<dbReference type="InterPro" id="IPR031100">
    <property type="entry name" value="LOG_fam"/>
</dbReference>
<comment type="similarity">
    <text evidence="1">Belongs to the LOG family.</text>
</comment>
<dbReference type="EC" id="3.2.2.n1" evidence="1"/>
<dbReference type="InterPro" id="IPR052341">
    <property type="entry name" value="LOG_family_nucleotidases"/>
</dbReference>
<dbReference type="GO" id="GO:0009691">
    <property type="term" value="P:cytokinin biosynthetic process"/>
    <property type="evidence" value="ECO:0007669"/>
    <property type="project" value="UniProtKB-UniRule"/>
</dbReference>
<comment type="caution">
    <text evidence="3">The sequence shown here is derived from an EMBL/GenBank/DDBJ whole genome shotgun (WGS) entry which is preliminary data.</text>
</comment>
<proteinExistence type="inferred from homology"/>
<organism evidence="3 4">
    <name type="scientific">Candidatus Kerfeldbacteria bacterium CG15_BIG_FIL_POST_REV_8_21_14_020_45_12</name>
    <dbReference type="NCBI Taxonomy" id="2014247"/>
    <lineage>
        <taxon>Bacteria</taxon>
        <taxon>Candidatus Kerfeldiibacteriota</taxon>
    </lineage>
</organism>
<dbReference type="EMBL" id="PFGC01000007">
    <property type="protein sequence ID" value="PIW37400.1"/>
    <property type="molecule type" value="Genomic_DNA"/>
</dbReference>
<gene>
    <name evidence="3" type="ORF">COW24_00500</name>
</gene>
<dbReference type="AlphaFoldDB" id="A0A2M7H5A8"/>
<dbReference type="Pfam" id="PF03641">
    <property type="entry name" value="Lysine_decarbox"/>
    <property type="match status" value="1"/>
</dbReference>
<dbReference type="InterPro" id="IPR005269">
    <property type="entry name" value="LOG"/>
</dbReference>
<evidence type="ECO:0000313" key="4">
    <source>
        <dbReference type="Proteomes" id="UP000230292"/>
    </source>
</evidence>
<evidence type="ECO:0000256" key="2">
    <source>
        <dbReference type="SAM" id="MobiDB-lite"/>
    </source>
</evidence>
<protein>
    <recommendedName>
        <fullName evidence="1">Cytokinin riboside 5'-monophosphate phosphoribohydrolase</fullName>
        <ecNumber evidence="1">3.2.2.n1</ecNumber>
    </recommendedName>
</protein>
<keyword evidence="1" id="KW-0378">Hydrolase</keyword>
<dbReference type="Proteomes" id="UP000230292">
    <property type="component" value="Unassembled WGS sequence"/>
</dbReference>
<dbReference type="SUPFAM" id="SSF102405">
    <property type="entry name" value="MCP/YpsA-like"/>
    <property type="match status" value="1"/>
</dbReference>
<dbReference type="Gene3D" id="3.40.50.450">
    <property type="match status" value="1"/>
</dbReference>
<dbReference type="NCBIfam" id="TIGR00730">
    <property type="entry name" value="Rossman fold protein, TIGR00730 family"/>
    <property type="match status" value="1"/>
</dbReference>
<accession>A0A2M7H5A8</accession>
<keyword evidence="1" id="KW-0203">Cytokinin biosynthesis</keyword>
<evidence type="ECO:0000256" key="1">
    <source>
        <dbReference type="RuleBase" id="RU363015"/>
    </source>
</evidence>
<dbReference type="PANTHER" id="PTHR43393:SF3">
    <property type="entry name" value="LYSINE DECARBOXYLASE-LIKE PROTEIN"/>
    <property type="match status" value="1"/>
</dbReference>
<sequence length="266" mass="29434">MAKKTVSKTSSKKSPSAKKTSKKSANGHLRTAKLRGEVIHPKAFRSGEATWRIFRIMAEFVDGYEFLSQLSADVTVFGSARLKAGTKYYREAEKLSGLMAKAGLSVITGGGPGIMEAANKGAHQAGGESIGLNIQLPFEQRINKWVRHGLGFHFFFTRKVMLTSPSQVFVAFPGGFGTMDEIFEVLTLIQTHKMQQVPVILYGADFWTPMVEHFIRPQMVQKLKTISPEDLDIFHIVDTPAQAMEVMKPALKNKDRAGHTHAPDSK</sequence>
<dbReference type="GO" id="GO:0016787">
    <property type="term" value="F:hydrolase activity"/>
    <property type="evidence" value="ECO:0007669"/>
    <property type="project" value="UniProtKB-KW"/>
</dbReference>
<dbReference type="GO" id="GO:0005829">
    <property type="term" value="C:cytosol"/>
    <property type="evidence" value="ECO:0007669"/>
    <property type="project" value="TreeGrafter"/>
</dbReference>
<name>A0A2M7H5A8_9BACT</name>
<reference evidence="3 4" key="1">
    <citation type="submission" date="2017-09" db="EMBL/GenBank/DDBJ databases">
        <title>Depth-based differentiation of microbial function through sediment-hosted aquifers and enrichment of novel symbionts in the deep terrestrial subsurface.</title>
        <authorList>
            <person name="Probst A.J."/>
            <person name="Ladd B."/>
            <person name="Jarett J.K."/>
            <person name="Geller-Mcgrath D.E."/>
            <person name="Sieber C.M."/>
            <person name="Emerson J.B."/>
            <person name="Anantharaman K."/>
            <person name="Thomas B.C."/>
            <person name="Malmstrom R."/>
            <person name="Stieglmeier M."/>
            <person name="Klingl A."/>
            <person name="Woyke T."/>
            <person name="Ryan C.M."/>
            <person name="Banfield J.F."/>
        </authorList>
    </citation>
    <scope>NUCLEOTIDE SEQUENCE [LARGE SCALE GENOMIC DNA]</scope>
    <source>
        <strain evidence="3">CG15_BIG_FIL_POST_REV_8_21_14_020_45_12</strain>
    </source>
</reference>
<evidence type="ECO:0000313" key="3">
    <source>
        <dbReference type="EMBL" id="PIW37400.1"/>
    </source>
</evidence>
<dbReference type="PANTHER" id="PTHR43393">
    <property type="entry name" value="CYTOKININ RIBOSIDE 5'-MONOPHOSPHATE PHOSPHORIBOHYDROLASE"/>
    <property type="match status" value="1"/>
</dbReference>
<feature type="region of interest" description="Disordered" evidence="2">
    <location>
        <begin position="1"/>
        <end position="32"/>
    </location>
</feature>